<keyword evidence="11" id="KW-0732">Signal</keyword>
<sequence>MLRKNSHSFFRTTTVSHWITATLMLLTLSTTATATEISDFINRQNCDQVLDKKFYQICYDYHAKGARYVGYTLDGNKVDKGDIKKRPRFYPDTSIPDRYRTTSSDYTKNEFHADRGHLAPDASFDYSPQALHSVYSMANIIPQYSAINRKTWVKAETYERQVARKLGHVTVVNGVIYSDSPKRLKKSGIAYPEAFWKMLYDNHGFERCFYYKNDSHENIKHDRLRDHQVDCKVVTRQRPGQFIGQSSHRPGKS</sequence>
<dbReference type="PROSITE" id="PS01070">
    <property type="entry name" value="NUCLEASE_NON_SPEC"/>
    <property type="match status" value="1"/>
</dbReference>
<keyword evidence="6 10" id="KW-0378">Hydrolase</keyword>
<dbReference type="RefSeq" id="WP_138238682.1">
    <property type="nucleotide sequence ID" value="NZ_VBRZ01000032.1"/>
</dbReference>
<feature type="chain" id="PRO_5024443018" description="Endonuclease" evidence="11">
    <location>
        <begin position="35"/>
        <end position="253"/>
    </location>
</feature>
<dbReference type="Gene3D" id="3.40.570.10">
    <property type="entry name" value="Extracellular Endonuclease, subunit A"/>
    <property type="match status" value="1"/>
</dbReference>
<dbReference type="InterPro" id="IPR018524">
    <property type="entry name" value="DNA/RNA_endonuclease_AS"/>
</dbReference>
<gene>
    <name evidence="14" type="ORF">FEF65_04125</name>
</gene>
<reference evidence="14 15" key="1">
    <citation type="journal article" date="2019" name="Appl. Environ. Microbiol.">
        <title>Environmental Evidence and Genomic Insight of Iron-oxidizing Bacteria Preference Towards More Corrosion Resistant Stainless Steel at Higher Salinities.</title>
        <authorList>
            <person name="Garrison C.E."/>
            <person name="Price K.A."/>
            <person name="Field E.K."/>
        </authorList>
    </citation>
    <scope>NUCLEOTIDE SEQUENCE [LARGE SCALE GENOMIC DNA]</scope>
    <source>
        <strain evidence="14 15">P3</strain>
    </source>
</reference>
<keyword evidence="3 10" id="KW-0540">Nuclease</keyword>
<dbReference type="Proteomes" id="UP000306585">
    <property type="component" value="Unassembled WGS sequence"/>
</dbReference>
<evidence type="ECO:0000256" key="7">
    <source>
        <dbReference type="ARBA" id="ARBA00022842"/>
    </source>
</evidence>
<protein>
    <recommendedName>
        <fullName evidence="10">Endonuclease</fullName>
        <ecNumber evidence="10">3.1.30.-</ecNumber>
    </recommendedName>
</protein>
<keyword evidence="7" id="KW-0460">Magnesium</keyword>
<proteinExistence type="inferred from homology"/>
<evidence type="ECO:0000259" key="12">
    <source>
        <dbReference type="SMART" id="SM00477"/>
    </source>
</evidence>
<comment type="caution">
    <text evidence="14">The sequence shown here is derived from an EMBL/GenBank/DDBJ whole genome shotgun (WGS) entry which is preliminary data.</text>
</comment>
<dbReference type="AlphaFoldDB" id="A0A5R9GPG6"/>
<dbReference type="InterPro" id="IPR001604">
    <property type="entry name" value="Endo_G_ENPP1-like_dom"/>
</dbReference>
<name>A0A5R9GPG6_9PROT</name>
<dbReference type="GO" id="GO:0004519">
    <property type="term" value="F:endonuclease activity"/>
    <property type="evidence" value="ECO:0007669"/>
    <property type="project" value="UniProtKB-UniRule"/>
</dbReference>
<dbReference type="GO" id="GO:0016787">
    <property type="term" value="F:hydrolase activity"/>
    <property type="evidence" value="ECO:0007669"/>
    <property type="project" value="UniProtKB-KW"/>
</dbReference>
<evidence type="ECO:0000313" key="15">
    <source>
        <dbReference type="Proteomes" id="UP000306585"/>
    </source>
</evidence>
<evidence type="ECO:0000256" key="6">
    <source>
        <dbReference type="ARBA" id="ARBA00022801"/>
    </source>
</evidence>
<dbReference type="EC" id="3.1.30.-" evidence="10"/>
<comment type="similarity">
    <text evidence="2 10">Belongs to the DNA/RNA non-specific endonuclease family.</text>
</comment>
<dbReference type="InterPro" id="IPR044929">
    <property type="entry name" value="DNA/RNA_non-sp_Endonuclease_sf"/>
</dbReference>
<dbReference type="GO" id="GO:0003676">
    <property type="term" value="F:nucleic acid binding"/>
    <property type="evidence" value="ECO:0007669"/>
    <property type="project" value="InterPro"/>
</dbReference>
<dbReference type="SMART" id="SM00477">
    <property type="entry name" value="NUC"/>
    <property type="match status" value="1"/>
</dbReference>
<evidence type="ECO:0000256" key="10">
    <source>
        <dbReference type="RuleBase" id="RU366055"/>
    </source>
</evidence>
<dbReference type="PANTHER" id="PTHR13966:SF5">
    <property type="entry name" value="ENDONUCLEASE G, MITOCHONDRIAL"/>
    <property type="match status" value="1"/>
</dbReference>
<evidence type="ECO:0000256" key="4">
    <source>
        <dbReference type="ARBA" id="ARBA00022723"/>
    </source>
</evidence>
<dbReference type="OrthoDB" id="9811262at2"/>
<comment type="cofactor">
    <cofactor evidence="1 10">
        <name>Mg(2+)</name>
        <dbReference type="ChEBI" id="CHEBI:18420"/>
    </cofactor>
</comment>
<feature type="active site" description="Proton acceptor" evidence="8">
    <location>
        <position position="117"/>
    </location>
</feature>
<evidence type="ECO:0000313" key="14">
    <source>
        <dbReference type="EMBL" id="TLS68191.1"/>
    </source>
</evidence>
<dbReference type="PANTHER" id="PTHR13966">
    <property type="entry name" value="ENDONUCLEASE RELATED"/>
    <property type="match status" value="1"/>
</dbReference>
<feature type="domain" description="DNA/RNA non-specific endonuclease/pyrophosphatase/phosphodiesterase" evidence="13">
    <location>
        <begin position="51"/>
        <end position="236"/>
    </location>
</feature>
<dbReference type="EMBL" id="VBRY01000003">
    <property type="protein sequence ID" value="TLS68191.1"/>
    <property type="molecule type" value="Genomic_DNA"/>
</dbReference>
<evidence type="ECO:0000256" key="2">
    <source>
        <dbReference type="ARBA" id="ARBA00010052"/>
    </source>
</evidence>
<dbReference type="InterPro" id="IPR020821">
    <property type="entry name" value="ENPP1-3/EXOG-like_nuc-like"/>
</dbReference>
<evidence type="ECO:0000256" key="11">
    <source>
        <dbReference type="SAM" id="SignalP"/>
    </source>
</evidence>
<dbReference type="GO" id="GO:0046872">
    <property type="term" value="F:metal ion binding"/>
    <property type="evidence" value="ECO:0007669"/>
    <property type="project" value="UniProtKB-KW"/>
</dbReference>
<keyword evidence="5 10" id="KW-0255">Endonuclease</keyword>
<evidence type="ECO:0000256" key="3">
    <source>
        <dbReference type="ARBA" id="ARBA00022722"/>
    </source>
</evidence>
<keyword evidence="4 9" id="KW-0479">Metal-binding</keyword>
<accession>A0A5R9GPG6</accession>
<evidence type="ECO:0000256" key="5">
    <source>
        <dbReference type="ARBA" id="ARBA00022759"/>
    </source>
</evidence>
<dbReference type="SMART" id="SM00892">
    <property type="entry name" value="Endonuclease_NS"/>
    <property type="match status" value="1"/>
</dbReference>
<feature type="signal peptide" evidence="11">
    <location>
        <begin position="1"/>
        <end position="34"/>
    </location>
</feature>
<dbReference type="InterPro" id="IPR044925">
    <property type="entry name" value="His-Me_finger_sf"/>
</dbReference>
<evidence type="ECO:0000256" key="8">
    <source>
        <dbReference type="PIRSR" id="PIRSR640255-1"/>
    </source>
</evidence>
<dbReference type="SUPFAM" id="SSF54060">
    <property type="entry name" value="His-Me finger endonucleases"/>
    <property type="match status" value="1"/>
</dbReference>
<evidence type="ECO:0000259" key="13">
    <source>
        <dbReference type="SMART" id="SM00892"/>
    </source>
</evidence>
<evidence type="ECO:0000256" key="1">
    <source>
        <dbReference type="ARBA" id="ARBA00001946"/>
    </source>
</evidence>
<feature type="binding site" evidence="9">
    <location>
        <position position="148"/>
    </location>
    <ligand>
        <name>Mg(2+)</name>
        <dbReference type="ChEBI" id="CHEBI:18420"/>
        <note>catalytic</note>
    </ligand>
</feature>
<dbReference type="InterPro" id="IPR040255">
    <property type="entry name" value="Non-specific_endonuclease"/>
</dbReference>
<feature type="domain" description="ENPP1-3/EXOG-like endonuclease/phosphodiesterase" evidence="12">
    <location>
        <begin position="52"/>
        <end position="250"/>
    </location>
</feature>
<keyword evidence="15" id="KW-1185">Reference proteome</keyword>
<evidence type="ECO:0000256" key="9">
    <source>
        <dbReference type="PIRSR" id="PIRSR640255-2"/>
    </source>
</evidence>
<organism evidence="14 15">
    <name type="scientific">Mariprofundus erugo</name>
    <dbReference type="NCBI Taxonomy" id="2528639"/>
    <lineage>
        <taxon>Bacteria</taxon>
        <taxon>Pseudomonadati</taxon>
        <taxon>Pseudomonadota</taxon>
        <taxon>Candidatius Mariprofundia</taxon>
        <taxon>Mariprofundales</taxon>
        <taxon>Mariprofundaceae</taxon>
        <taxon>Mariprofundus</taxon>
    </lineage>
</organism>
<dbReference type="Pfam" id="PF01223">
    <property type="entry name" value="Endonuclease_NS"/>
    <property type="match status" value="1"/>
</dbReference>